<evidence type="ECO:0000256" key="2">
    <source>
        <dbReference type="ARBA" id="ARBA00022737"/>
    </source>
</evidence>
<comment type="similarity">
    <text evidence="1 6">Belongs to the annexin family.</text>
</comment>
<evidence type="ECO:0000256" key="1">
    <source>
        <dbReference type="ARBA" id="ARBA00007831"/>
    </source>
</evidence>
<feature type="region of interest" description="Disordered" evidence="7">
    <location>
        <begin position="1"/>
        <end position="37"/>
    </location>
</feature>
<comment type="caution">
    <text evidence="8">The sequence shown here is derived from an EMBL/GenBank/DDBJ whole genome shotgun (WGS) entry which is preliminary data.</text>
</comment>
<sequence length="449" mass="50593">MHRDRTGPDRTDSSECSSCCRLQSSSDSDSEEEPKFPTVVPVRDFDPARDAARIETAIKTKGVDEQTIIDILTRRSAEQRQEIAFEYERIAKKDLSIALKGALSGSLEALLLGLMKSTAQYDASELKASMKGLGTDEETLIELVCSRNNEELAEIKKAYREMFKKELEKDISGDTSGNFAKLLLALVQVPQNQNRTKRDEPSNVVDYQKIDDDARVLYEAGVKRKGTDVGSWITIMSQRSIPHLQKVFERYKSYSPYDMKESIRKEVKGDLEKSFLTLGTFHPQVQSEPTRTRTLQNLLTDSALLSVECFENRQLYFANKLYEAMKVTRTTVCLWLGFWALVLIRGRVLTRCLSLQSKGAKEKVVTRILVSRCEVDLMRIRTEFKRQHKKSLYQTIACPTQAETLNAPQGSGSDPPNQHGSGKYAASVSMEHTKGDYQKALLSLCGGDD</sequence>
<dbReference type="AlphaFoldDB" id="A0A315VV48"/>
<evidence type="ECO:0000256" key="6">
    <source>
        <dbReference type="RuleBase" id="RU003540"/>
    </source>
</evidence>
<dbReference type="GO" id="GO:0005509">
    <property type="term" value="F:calcium ion binding"/>
    <property type="evidence" value="ECO:0007669"/>
    <property type="project" value="InterPro"/>
</dbReference>
<dbReference type="PANTHER" id="PTHR10502:SF18">
    <property type="entry name" value="ANNEXIN A2-RELATED"/>
    <property type="match status" value="1"/>
</dbReference>
<organism evidence="8 9">
    <name type="scientific">Gambusia affinis</name>
    <name type="common">Western mosquitofish</name>
    <name type="synonym">Heterandria affinis</name>
    <dbReference type="NCBI Taxonomy" id="33528"/>
    <lineage>
        <taxon>Eukaryota</taxon>
        <taxon>Metazoa</taxon>
        <taxon>Chordata</taxon>
        <taxon>Craniata</taxon>
        <taxon>Vertebrata</taxon>
        <taxon>Euteleostomi</taxon>
        <taxon>Actinopterygii</taxon>
        <taxon>Neopterygii</taxon>
        <taxon>Teleostei</taxon>
        <taxon>Neoteleostei</taxon>
        <taxon>Acanthomorphata</taxon>
        <taxon>Ovalentaria</taxon>
        <taxon>Atherinomorphae</taxon>
        <taxon>Cyprinodontiformes</taxon>
        <taxon>Poeciliidae</taxon>
        <taxon>Poeciliinae</taxon>
        <taxon>Gambusia</taxon>
    </lineage>
</organism>
<dbReference type="FunFam" id="1.10.220.10:FF:000003">
    <property type="entry name" value="Annexin"/>
    <property type="match status" value="1"/>
</dbReference>
<evidence type="ECO:0000256" key="5">
    <source>
        <dbReference type="ARBA" id="ARBA00023302"/>
    </source>
</evidence>
<dbReference type="Gene3D" id="1.10.220.10">
    <property type="entry name" value="Annexin"/>
    <property type="match status" value="4"/>
</dbReference>
<name>A0A315VV48_GAMAF</name>
<reference evidence="8 9" key="1">
    <citation type="journal article" date="2018" name="G3 (Bethesda)">
        <title>A High-Quality Reference Genome for the Invasive Mosquitofish Gambusia affinis Using a Chicago Library.</title>
        <authorList>
            <person name="Hoffberg S.L."/>
            <person name="Troendle N.J."/>
            <person name="Glenn T.C."/>
            <person name="Mahmud O."/>
            <person name="Louha S."/>
            <person name="Chalopin D."/>
            <person name="Bennetzen J.L."/>
            <person name="Mauricio R."/>
        </authorList>
    </citation>
    <scope>NUCLEOTIDE SEQUENCE [LARGE SCALE GENOMIC DNA]</scope>
    <source>
        <strain evidence="8">NE01/NJP1002.9</strain>
        <tissue evidence="8">Muscle</tissue>
    </source>
</reference>
<comment type="domain">
    <text evidence="6">A pair of annexin repeats may form one binding site for calcium and phospholipid.</text>
</comment>
<protein>
    <recommendedName>
        <fullName evidence="6">Annexin</fullName>
    </recommendedName>
</protein>
<keyword evidence="5 6" id="KW-0111">Calcium/phospholipid-binding</keyword>
<feature type="compositionally biased region" description="Polar residues" evidence="7">
    <location>
        <begin position="404"/>
        <end position="420"/>
    </location>
</feature>
<dbReference type="InterPro" id="IPR018252">
    <property type="entry name" value="Annexin_repeat_CS"/>
</dbReference>
<dbReference type="FunFam" id="1.10.220.10:FF:000002">
    <property type="entry name" value="Annexin"/>
    <property type="match status" value="1"/>
</dbReference>
<evidence type="ECO:0000256" key="3">
    <source>
        <dbReference type="ARBA" id="ARBA00022837"/>
    </source>
</evidence>
<accession>A0A315VV48</accession>
<dbReference type="Proteomes" id="UP000250572">
    <property type="component" value="Unassembled WGS sequence"/>
</dbReference>
<dbReference type="InterPro" id="IPR037104">
    <property type="entry name" value="Annexin_sf"/>
</dbReference>
<keyword evidence="2 6" id="KW-0677">Repeat</keyword>
<dbReference type="PROSITE" id="PS00223">
    <property type="entry name" value="ANNEXIN_1"/>
    <property type="match status" value="3"/>
</dbReference>
<evidence type="ECO:0000313" key="8">
    <source>
        <dbReference type="EMBL" id="PWA26296.1"/>
    </source>
</evidence>
<dbReference type="GO" id="GO:0005634">
    <property type="term" value="C:nucleus"/>
    <property type="evidence" value="ECO:0007669"/>
    <property type="project" value="TreeGrafter"/>
</dbReference>
<evidence type="ECO:0000313" key="9">
    <source>
        <dbReference type="Proteomes" id="UP000250572"/>
    </source>
</evidence>
<dbReference type="GO" id="GO:0005544">
    <property type="term" value="F:calcium-dependent phospholipid binding"/>
    <property type="evidence" value="ECO:0007669"/>
    <property type="project" value="UniProtKB-KW"/>
</dbReference>
<proteinExistence type="inferred from homology"/>
<gene>
    <name evidence="8" type="ORF">CCH79_00020338</name>
</gene>
<dbReference type="PROSITE" id="PS51897">
    <property type="entry name" value="ANNEXIN_2"/>
    <property type="match status" value="3"/>
</dbReference>
<dbReference type="InterPro" id="IPR018502">
    <property type="entry name" value="Annexin_repeat"/>
</dbReference>
<evidence type="ECO:0000256" key="7">
    <source>
        <dbReference type="SAM" id="MobiDB-lite"/>
    </source>
</evidence>
<evidence type="ECO:0000256" key="4">
    <source>
        <dbReference type="ARBA" id="ARBA00023216"/>
    </source>
</evidence>
<dbReference type="PANTHER" id="PTHR10502">
    <property type="entry name" value="ANNEXIN"/>
    <property type="match status" value="1"/>
</dbReference>
<dbReference type="FunFam" id="1.10.220.10:FF:000007">
    <property type="entry name" value="Annexin"/>
    <property type="match status" value="1"/>
</dbReference>
<keyword evidence="4 6" id="KW-0041">Annexin</keyword>
<feature type="compositionally biased region" description="Basic and acidic residues" evidence="7">
    <location>
        <begin position="1"/>
        <end position="13"/>
    </location>
</feature>
<dbReference type="Pfam" id="PF00191">
    <property type="entry name" value="Annexin"/>
    <property type="match status" value="4"/>
</dbReference>
<dbReference type="SUPFAM" id="SSF47874">
    <property type="entry name" value="Annexin"/>
    <property type="match status" value="1"/>
</dbReference>
<dbReference type="EMBL" id="NHOQ01001192">
    <property type="protein sequence ID" value="PWA26296.1"/>
    <property type="molecule type" value="Genomic_DNA"/>
</dbReference>
<dbReference type="GO" id="GO:0005886">
    <property type="term" value="C:plasma membrane"/>
    <property type="evidence" value="ECO:0007669"/>
    <property type="project" value="TreeGrafter"/>
</dbReference>
<dbReference type="InterPro" id="IPR001464">
    <property type="entry name" value="Annexin"/>
</dbReference>
<keyword evidence="3 6" id="KW-0106">Calcium</keyword>
<dbReference type="GO" id="GO:0001786">
    <property type="term" value="F:phosphatidylserine binding"/>
    <property type="evidence" value="ECO:0007669"/>
    <property type="project" value="TreeGrafter"/>
</dbReference>
<keyword evidence="9" id="KW-1185">Reference proteome</keyword>
<dbReference type="PRINTS" id="PR00196">
    <property type="entry name" value="ANNEXIN"/>
</dbReference>
<feature type="region of interest" description="Disordered" evidence="7">
    <location>
        <begin position="404"/>
        <end position="426"/>
    </location>
</feature>
<dbReference type="SMART" id="SM00335">
    <property type="entry name" value="ANX"/>
    <property type="match status" value="4"/>
</dbReference>
<feature type="compositionally biased region" description="Low complexity" evidence="7">
    <location>
        <begin position="14"/>
        <end position="27"/>
    </location>
</feature>
<dbReference type="STRING" id="33528.ENSGAFP00000013656"/>
<dbReference type="GO" id="GO:0005737">
    <property type="term" value="C:cytoplasm"/>
    <property type="evidence" value="ECO:0007669"/>
    <property type="project" value="TreeGrafter"/>
</dbReference>
<dbReference type="GO" id="GO:0012506">
    <property type="term" value="C:vesicle membrane"/>
    <property type="evidence" value="ECO:0007669"/>
    <property type="project" value="TreeGrafter"/>
</dbReference>